<feature type="transmembrane region" description="Helical" evidence="1">
    <location>
        <begin position="31"/>
        <end position="57"/>
    </location>
</feature>
<sequence length="67" mass="7747">MGRISPFVMGIIYLLMGLLFTYLAIGSVEETVWNFTTIIFVLVATFDFGVSIRMFLLHRKIKKMLDK</sequence>
<feature type="transmembrane region" description="Helical" evidence="1">
    <location>
        <begin position="7"/>
        <end position="25"/>
    </location>
</feature>
<evidence type="ECO:0000256" key="1">
    <source>
        <dbReference type="SAM" id="Phobius"/>
    </source>
</evidence>
<name>A0A1H0WRH0_9BACI</name>
<keyword evidence="1" id="KW-0812">Transmembrane</keyword>
<protein>
    <recommendedName>
        <fullName evidence="4">DUF4305 domain-containing protein</fullName>
    </recommendedName>
</protein>
<evidence type="ECO:0008006" key="4">
    <source>
        <dbReference type="Google" id="ProtNLM"/>
    </source>
</evidence>
<evidence type="ECO:0000313" key="3">
    <source>
        <dbReference type="Proteomes" id="UP000199159"/>
    </source>
</evidence>
<accession>A0A1H0WRH0</accession>
<gene>
    <name evidence="2" type="ORF">SAMN05216565_11415</name>
</gene>
<proteinExistence type="predicted"/>
<keyword evidence="1" id="KW-1133">Transmembrane helix</keyword>
<keyword evidence="3" id="KW-1185">Reference proteome</keyword>
<dbReference type="STRING" id="930152.SAMN05216565_11415"/>
<dbReference type="RefSeq" id="WP_090858490.1">
    <property type="nucleotide sequence ID" value="NZ_FNJU01000014.1"/>
</dbReference>
<reference evidence="3" key="1">
    <citation type="submission" date="2016-10" db="EMBL/GenBank/DDBJ databases">
        <authorList>
            <person name="Varghese N."/>
            <person name="Submissions S."/>
        </authorList>
    </citation>
    <scope>NUCLEOTIDE SEQUENCE [LARGE SCALE GENOMIC DNA]</scope>
    <source>
        <strain evidence="3">IBRC-M10078</strain>
    </source>
</reference>
<keyword evidence="1" id="KW-0472">Membrane</keyword>
<dbReference type="Proteomes" id="UP000199159">
    <property type="component" value="Unassembled WGS sequence"/>
</dbReference>
<organism evidence="2 3">
    <name type="scientific">Litchfieldia salsa</name>
    <dbReference type="NCBI Taxonomy" id="930152"/>
    <lineage>
        <taxon>Bacteria</taxon>
        <taxon>Bacillati</taxon>
        <taxon>Bacillota</taxon>
        <taxon>Bacilli</taxon>
        <taxon>Bacillales</taxon>
        <taxon>Bacillaceae</taxon>
        <taxon>Litchfieldia</taxon>
    </lineage>
</organism>
<dbReference type="InterPro" id="IPR025426">
    <property type="entry name" value="DUF4305"/>
</dbReference>
<dbReference type="EMBL" id="FNJU01000014">
    <property type="protein sequence ID" value="SDP93241.1"/>
    <property type="molecule type" value="Genomic_DNA"/>
</dbReference>
<dbReference type="OrthoDB" id="2355666at2"/>
<evidence type="ECO:0000313" key="2">
    <source>
        <dbReference type="EMBL" id="SDP93241.1"/>
    </source>
</evidence>
<dbReference type="Pfam" id="PF14146">
    <property type="entry name" value="DUF4305"/>
    <property type="match status" value="1"/>
</dbReference>
<dbReference type="AlphaFoldDB" id="A0A1H0WRH0"/>